<dbReference type="Pfam" id="PF04324">
    <property type="entry name" value="Fer2_BFD"/>
    <property type="match status" value="1"/>
</dbReference>
<keyword evidence="22" id="KW-1185">Reference proteome</keyword>
<dbReference type="GO" id="GO:0042128">
    <property type="term" value="P:nitrate assimilation"/>
    <property type="evidence" value="ECO:0007669"/>
    <property type="project" value="UniProtKB-KW"/>
</dbReference>
<evidence type="ECO:0000256" key="8">
    <source>
        <dbReference type="ARBA" id="ARBA00022723"/>
    </source>
</evidence>
<evidence type="ECO:0000256" key="17">
    <source>
        <dbReference type="ARBA" id="ARBA00052176"/>
    </source>
</evidence>
<evidence type="ECO:0000256" key="3">
    <source>
        <dbReference type="ARBA" id="ARBA00001974"/>
    </source>
</evidence>
<keyword evidence="11" id="KW-0274">FAD</keyword>
<dbReference type="CDD" id="cd02754">
    <property type="entry name" value="MopB_Nitrate-R-NapA-like"/>
    <property type="match status" value="1"/>
</dbReference>
<evidence type="ECO:0000256" key="11">
    <source>
        <dbReference type="ARBA" id="ARBA00022827"/>
    </source>
</evidence>
<dbReference type="InterPro" id="IPR027467">
    <property type="entry name" value="MopterinOxRdtase_cofactor_BS"/>
</dbReference>
<dbReference type="Pfam" id="PF18267">
    <property type="entry name" value="Rubredoxin_C"/>
    <property type="match status" value="1"/>
</dbReference>
<dbReference type="SUPFAM" id="SSF51905">
    <property type="entry name" value="FAD/NAD(P)-binding domain"/>
    <property type="match status" value="2"/>
</dbReference>
<evidence type="ECO:0000256" key="9">
    <source>
        <dbReference type="ARBA" id="ARBA00022729"/>
    </source>
</evidence>
<dbReference type="GO" id="GO:0016020">
    <property type="term" value="C:membrane"/>
    <property type="evidence" value="ECO:0007669"/>
    <property type="project" value="TreeGrafter"/>
</dbReference>
<dbReference type="PRINTS" id="PR00368">
    <property type="entry name" value="FADPNR"/>
</dbReference>
<evidence type="ECO:0000256" key="18">
    <source>
        <dbReference type="ARBA" id="ARBA00055000"/>
    </source>
</evidence>
<dbReference type="RefSeq" id="WP_008512180.1">
    <property type="nucleotide sequence ID" value="NZ_CM001403.1"/>
</dbReference>
<dbReference type="CDD" id="cd02791">
    <property type="entry name" value="MopB_CT_Nitrate-R-NapA-like"/>
    <property type="match status" value="1"/>
</dbReference>
<dbReference type="GO" id="GO:0043546">
    <property type="term" value="F:molybdopterin cofactor binding"/>
    <property type="evidence" value="ECO:0007669"/>
    <property type="project" value="InterPro"/>
</dbReference>
<dbReference type="GO" id="GO:0045333">
    <property type="term" value="P:cellular respiration"/>
    <property type="evidence" value="ECO:0007669"/>
    <property type="project" value="UniProtKB-ARBA"/>
</dbReference>
<evidence type="ECO:0000256" key="15">
    <source>
        <dbReference type="ARBA" id="ARBA00023014"/>
    </source>
</evidence>
<sequence length="1174" mass="129666">MAGLKKHSDTYTSTCCYCGVGCGVVLSKEKNGTITLQGNQNYPVNKGMLCSKGLNLHYTVNDKSDRLLYPQMRYHKNMPMQRVSWDEALNRTAAVFKTFIDKYGPDSVAFYASGQCLTEEYYVVNKLIKGFIGSNNIDTNSRLCMSSAVAGYKIALGEDSVPVCYDDIEMADCFYITGANPAWCHPILWRRVEAHKAANPDIKIIVVDPRITDSCGIADLHLQLNPGTDITLNHAIGRLLIENGDVDTHFIANHAEGFEQYSAVVFKRTLAESAGICGLSESDIRLAAQYIGKAGGFISMWTMGLNQSAIGVNKNLSLINLNLITGHIGKPGSGPMSLTGQPNAMGGREVGGLANLLPAHRNMSNPLHREEVQKFWGGTEISPKPGLSATEMFEALNDGSLKAIWIMCTNPLTSLPNARLAEEALKKAKFVVVQEVSNKPESLKYADVILPAAAWAEKEGTMTNSERRISYLNKIIDAPGEALPDAEIICRFAQKMGYKGFDFENPAQIYAEHAKLTAKTNIDISGLSYDILKEKGSVQWPYKKRSTNNGTPRLFTDKLFYTPSKKAVISAVADTLTSELPDADYPLILTTGRIRDQWHTMSKTGKVNKLNQHINQSFLTIHPADAEQLNLKDGEMAVITSRRGEVRVKASVSAEIKQGVVFLPMHWGKILGNDLNRANNVTNNLVDDISKEPDFKYCAVHVSKFEKPFQRIVVIGAGAGAYGFVKSYREINQLDEITIFSKENYPFYNRVMLPDYISGEQQWEQLVKMKDSEEPEYNISLLRGVSVEKIDREQKFVTDSRGIKTHYDVLLIATGSRAAIPKNIPSLPGIFSMRSRADADNFKKHVPKNGHVVIVGGGLLGLEMAASLREIGIKITIVQRVSRFLNRQLDELGSQLLHEEMVDQGCDIYYDDEVQLFYGRSKLTGVGLKSGRKINCDAMILAIGTTPNLELARDCGLECKRGVIVNERLQTSDPDVYAIGEIAEFEGVLYGITAAAEQQAAVVARYLKGDIASYYKGSLFMNIIKIHGFDLCSIGLPECPNNQDYEEIVFIDKAKRYYKKCIIHQDRLVGTILIGDKGEFQEFKELIANKTELSEKRLQLLRNGKVAEPVLGKLVCSCNNVGADNIRNKVSDGCNTLNALCSATGAGMGCGSCRPEVKRLLDEVLLPGLVYCVN</sequence>
<dbReference type="InterPro" id="IPR009010">
    <property type="entry name" value="Asp_de-COase-like_dom_sf"/>
</dbReference>
<dbReference type="OrthoDB" id="9792592at2"/>
<dbReference type="Gene3D" id="2.40.40.20">
    <property type="match status" value="1"/>
</dbReference>
<dbReference type="InterPro" id="IPR006656">
    <property type="entry name" value="Mopterin_OxRdtase"/>
</dbReference>
<dbReference type="SUPFAM" id="SSF53706">
    <property type="entry name" value="Formate dehydrogenase/DMSO reductase, domains 1-3"/>
    <property type="match status" value="1"/>
</dbReference>
<dbReference type="EC" id="1.9.6.1" evidence="19"/>
<dbReference type="Proteomes" id="UP000002774">
    <property type="component" value="Chromosome"/>
</dbReference>
<evidence type="ECO:0000256" key="14">
    <source>
        <dbReference type="ARBA" id="ARBA00023004"/>
    </source>
</evidence>
<evidence type="ECO:0000256" key="16">
    <source>
        <dbReference type="ARBA" id="ARBA00023063"/>
    </source>
</evidence>
<dbReference type="Pfam" id="PF04879">
    <property type="entry name" value="Molybdop_Fe4S4"/>
    <property type="match status" value="1"/>
</dbReference>
<dbReference type="EMBL" id="CM001403">
    <property type="protein sequence ID" value="EHQ30439.1"/>
    <property type="molecule type" value="Genomic_DNA"/>
</dbReference>
<evidence type="ECO:0000256" key="2">
    <source>
        <dbReference type="ARBA" id="ARBA00001966"/>
    </source>
</evidence>
<evidence type="ECO:0000256" key="6">
    <source>
        <dbReference type="ARBA" id="ARBA00022505"/>
    </source>
</evidence>
<comment type="catalytic activity">
    <reaction evidence="17">
        <text>2 Fe(II)-[cytochrome] + nitrate + 2 H(+) = 2 Fe(III)-[cytochrome] + nitrite + H2O</text>
        <dbReference type="Rhea" id="RHEA:12909"/>
        <dbReference type="Rhea" id="RHEA-COMP:11777"/>
        <dbReference type="Rhea" id="RHEA-COMP:11778"/>
        <dbReference type="ChEBI" id="CHEBI:15377"/>
        <dbReference type="ChEBI" id="CHEBI:15378"/>
        <dbReference type="ChEBI" id="CHEBI:16301"/>
        <dbReference type="ChEBI" id="CHEBI:17632"/>
        <dbReference type="ChEBI" id="CHEBI:29033"/>
        <dbReference type="ChEBI" id="CHEBI:29034"/>
        <dbReference type="EC" id="1.9.6.1"/>
    </reaction>
</comment>
<feature type="domain" description="4Fe-4S Mo/W bis-MGD-type" evidence="20">
    <location>
        <begin position="8"/>
        <end position="64"/>
    </location>
</feature>
<comment type="cofactor">
    <cofactor evidence="2">
        <name>[4Fe-4S] cluster</name>
        <dbReference type="ChEBI" id="CHEBI:49883"/>
    </cofactor>
</comment>
<comment type="cofactor">
    <cofactor evidence="3">
        <name>FAD</name>
        <dbReference type="ChEBI" id="CHEBI:57692"/>
    </cofactor>
</comment>
<dbReference type="InterPro" id="IPR041957">
    <property type="entry name" value="CT_Nitrate-R-NapA-like"/>
</dbReference>
<keyword evidence="16" id="KW-0534">Nitrate assimilation</keyword>
<dbReference type="Gene3D" id="2.20.25.90">
    <property type="entry name" value="ADC-like domains"/>
    <property type="match status" value="1"/>
</dbReference>
<dbReference type="eggNOG" id="COG1251">
    <property type="taxonomic scope" value="Bacteria"/>
</dbReference>
<evidence type="ECO:0000256" key="12">
    <source>
        <dbReference type="ARBA" id="ARBA00022982"/>
    </source>
</evidence>
<evidence type="ECO:0000313" key="21">
    <source>
        <dbReference type="EMBL" id="EHQ30439.1"/>
    </source>
</evidence>
<dbReference type="InterPro" id="IPR023753">
    <property type="entry name" value="FAD/NAD-binding_dom"/>
</dbReference>
<dbReference type="GO" id="GO:0051539">
    <property type="term" value="F:4 iron, 4 sulfur cluster binding"/>
    <property type="evidence" value="ECO:0007669"/>
    <property type="project" value="UniProtKB-KW"/>
</dbReference>
<protein>
    <recommendedName>
        <fullName evidence="19">nitrate reductase (cytochrome)</fullName>
        <ecNumber evidence="19">1.9.6.1</ecNumber>
    </recommendedName>
</protein>
<dbReference type="Gene3D" id="1.10.10.1100">
    <property type="entry name" value="BFD-like [2Fe-2S]-binding domain"/>
    <property type="match status" value="1"/>
</dbReference>
<reference evidence="21" key="1">
    <citation type="submission" date="2011-09" db="EMBL/GenBank/DDBJ databases">
        <title>The permanent draft genome of Mucilaginibacter paludis DSM 18603.</title>
        <authorList>
            <consortium name="US DOE Joint Genome Institute (JGI-PGF)"/>
            <person name="Lucas S."/>
            <person name="Han J."/>
            <person name="Lapidus A."/>
            <person name="Bruce D."/>
            <person name="Goodwin L."/>
            <person name="Pitluck S."/>
            <person name="Peters L."/>
            <person name="Kyrpides N."/>
            <person name="Mavromatis K."/>
            <person name="Ivanova N."/>
            <person name="Mikhailova N."/>
            <person name="Held B."/>
            <person name="Detter J.C."/>
            <person name="Tapia R."/>
            <person name="Han C."/>
            <person name="Land M."/>
            <person name="Hauser L."/>
            <person name="Markowitz V."/>
            <person name="Cheng J.-F."/>
            <person name="Hugenholtz P."/>
            <person name="Woyke T."/>
            <person name="Wu D."/>
            <person name="Tindall B."/>
            <person name="Brambilla E."/>
            <person name="Klenk H.-P."/>
            <person name="Eisen J.A."/>
        </authorList>
    </citation>
    <scope>NUCLEOTIDE SEQUENCE [LARGE SCALE GENOMIC DNA]</scope>
    <source>
        <strain evidence="21">DSM 18603</strain>
    </source>
</reference>
<comment type="function">
    <text evidence="18">Catalytic subunit of the periplasmic nitrate reductase complex NapAB. Receives electrons from NapB and catalyzes the reduction of nitrate to nitrite.</text>
</comment>
<dbReference type="Pfam" id="PF00384">
    <property type="entry name" value="Molybdopterin"/>
    <property type="match status" value="1"/>
</dbReference>
<dbReference type="InterPro" id="IPR036188">
    <property type="entry name" value="FAD/NAD-bd_sf"/>
</dbReference>
<dbReference type="Pfam" id="PF01568">
    <property type="entry name" value="Molydop_binding"/>
    <property type="match status" value="1"/>
</dbReference>
<dbReference type="eggNOG" id="COG0243">
    <property type="taxonomic scope" value="Bacteria"/>
</dbReference>
<name>H1Y7V3_9SPHI</name>
<comment type="cofactor">
    <cofactor evidence="1">
        <name>Mo-bis(molybdopterin guanine dinucleotide)</name>
        <dbReference type="ChEBI" id="CHEBI:60539"/>
    </cofactor>
</comment>
<dbReference type="Gene3D" id="3.40.228.10">
    <property type="entry name" value="Dimethylsulfoxide Reductase, domain 2"/>
    <property type="match status" value="1"/>
</dbReference>
<keyword evidence="14" id="KW-0408">Iron</keyword>
<keyword evidence="12" id="KW-0249">Electron transport</keyword>
<dbReference type="InterPro" id="IPR006657">
    <property type="entry name" value="MoPterin_dinucl-bd_dom"/>
</dbReference>
<keyword evidence="5" id="KW-0004">4Fe-4S</keyword>
<evidence type="ECO:0000313" key="22">
    <source>
        <dbReference type="Proteomes" id="UP000002774"/>
    </source>
</evidence>
<dbReference type="PANTHER" id="PTHR43105:SF9">
    <property type="entry name" value="NADPH-FE(3+) OXIDOREDUCTASE SUBUNIT ALPHA"/>
    <property type="match status" value="1"/>
</dbReference>
<keyword evidence="15" id="KW-0411">Iron-sulfur</keyword>
<keyword evidence="13" id="KW-0560">Oxidoreductase</keyword>
<gene>
    <name evidence="21" type="ORF">Mucpa_6386</name>
</gene>
<dbReference type="PROSITE" id="PS00551">
    <property type="entry name" value="MOLYBDOPTERIN_PROK_1"/>
    <property type="match status" value="1"/>
</dbReference>
<comment type="similarity">
    <text evidence="4">Belongs to the prokaryotic molybdopterin-containing oxidoreductase family. NasA/NapA/NarB subfamily.</text>
</comment>
<evidence type="ECO:0000259" key="20">
    <source>
        <dbReference type="PROSITE" id="PS51669"/>
    </source>
</evidence>
<dbReference type="PANTHER" id="PTHR43105">
    <property type="entry name" value="RESPIRATORY NITRATE REDUCTASE"/>
    <property type="match status" value="1"/>
</dbReference>
<dbReference type="AlphaFoldDB" id="H1Y7V3"/>
<accession>H1Y7V3</accession>
<dbReference type="InterPro" id="IPR016156">
    <property type="entry name" value="FAD/NAD-linked_Rdtase_dimer_sf"/>
</dbReference>
<dbReference type="InterPro" id="IPR041854">
    <property type="entry name" value="BFD-like_2Fe2S-bd_dom_sf"/>
</dbReference>
<dbReference type="STRING" id="714943.Mucpa_6386"/>
<dbReference type="GO" id="GO:0050140">
    <property type="term" value="F:nitrate reductase (cytochrome) activity"/>
    <property type="evidence" value="ECO:0007669"/>
    <property type="project" value="UniProtKB-EC"/>
</dbReference>
<dbReference type="PROSITE" id="PS51669">
    <property type="entry name" value="4FE4S_MOW_BIS_MGD"/>
    <property type="match status" value="1"/>
</dbReference>
<dbReference type="Gene3D" id="3.50.50.60">
    <property type="entry name" value="FAD/NAD(P)-binding domain"/>
    <property type="match status" value="2"/>
</dbReference>
<evidence type="ECO:0000256" key="1">
    <source>
        <dbReference type="ARBA" id="ARBA00001942"/>
    </source>
</evidence>
<keyword evidence="10" id="KW-0574">Periplasm</keyword>
<evidence type="ECO:0000256" key="4">
    <source>
        <dbReference type="ARBA" id="ARBA00008747"/>
    </source>
</evidence>
<dbReference type="SUPFAM" id="SSF50692">
    <property type="entry name" value="ADC-like"/>
    <property type="match status" value="1"/>
</dbReference>
<proteinExistence type="inferred from homology"/>
<dbReference type="Gene3D" id="3.30.390.30">
    <property type="match status" value="1"/>
</dbReference>
<keyword evidence="8" id="KW-0479">Metal-binding</keyword>
<keyword evidence="6" id="KW-0500">Molybdenum</keyword>
<evidence type="ECO:0000256" key="7">
    <source>
        <dbReference type="ARBA" id="ARBA00022630"/>
    </source>
</evidence>
<dbReference type="Gene3D" id="3.40.50.740">
    <property type="match status" value="1"/>
</dbReference>
<organism evidence="21 22">
    <name type="scientific">Mucilaginibacter paludis DSM 18603</name>
    <dbReference type="NCBI Taxonomy" id="714943"/>
    <lineage>
        <taxon>Bacteria</taxon>
        <taxon>Pseudomonadati</taxon>
        <taxon>Bacteroidota</taxon>
        <taxon>Sphingobacteriia</taxon>
        <taxon>Sphingobacteriales</taxon>
        <taxon>Sphingobacteriaceae</taxon>
        <taxon>Mucilaginibacter</taxon>
    </lineage>
</organism>
<keyword evidence="7" id="KW-0285">Flavoprotein</keyword>
<dbReference type="InterPro" id="IPR041575">
    <property type="entry name" value="Rubredoxin_C"/>
</dbReference>
<keyword evidence="12" id="KW-0813">Transport</keyword>
<evidence type="ECO:0000256" key="10">
    <source>
        <dbReference type="ARBA" id="ARBA00022764"/>
    </source>
</evidence>
<dbReference type="InterPro" id="IPR050123">
    <property type="entry name" value="Prok_molybdopt-oxidoreductase"/>
</dbReference>
<evidence type="ECO:0000256" key="5">
    <source>
        <dbReference type="ARBA" id="ARBA00022485"/>
    </source>
</evidence>
<dbReference type="FunFam" id="2.40.40.20:FF:000005">
    <property type="entry name" value="Periplasmic nitrate reductase"/>
    <property type="match status" value="1"/>
</dbReference>
<evidence type="ECO:0000256" key="19">
    <source>
        <dbReference type="ARBA" id="ARBA00067026"/>
    </source>
</evidence>
<dbReference type="SMART" id="SM00926">
    <property type="entry name" value="Molybdop_Fe4S4"/>
    <property type="match status" value="1"/>
</dbReference>
<dbReference type="Pfam" id="PF07992">
    <property type="entry name" value="Pyr_redox_2"/>
    <property type="match status" value="1"/>
</dbReference>
<evidence type="ECO:0000256" key="13">
    <source>
        <dbReference type="ARBA" id="ARBA00023002"/>
    </source>
</evidence>
<keyword evidence="9" id="KW-0732">Signal</keyword>
<dbReference type="InterPro" id="IPR006963">
    <property type="entry name" value="Mopterin_OxRdtase_4Fe-4S_dom"/>
</dbReference>
<dbReference type="GO" id="GO:0046872">
    <property type="term" value="F:metal ion binding"/>
    <property type="evidence" value="ECO:0007669"/>
    <property type="project" value="UniProtKB-KW"/>
</dbReference>
<dbReference type="HOGENOM" id="CLU_000422_13_2_10"/>
<dbReference type="PRINTS" id="PR00411">
    <property type="entry name" value="PNDRDTASEI"/>
</dbReference>
<dbReference type="InterPro" id="IPR007419">
    <property type="entry name" value="BFD-like_2Fe2S-bd_dom"/>
</dbReference>